<dbReference type="RefSeq" id="WP_343878417.1">
    <property type="nucleotide sequence ID" value="NZ_BAAAIJ010000019.1"/>
</dbReference>
<evidence type="ECO:0000313" key="3">
    <source>
        <dbReference type="EMBL" id="MFD1846940.1"/>
    </source>
</evidence>
<organism evidence="3 4">
    <name type="scientific">Arthrobacter flavus</name>
    <dbReference type="NCBI Taxonomy" id="95172"/>
    <lineage>
        <taxon>Bacteria</taxon>
        <taxon>Bacillati</taxon>
        <taxon>Actinomycetota</taxon>
        <taxon>Actinomycetes</taxon>
        <taxon>Micrococcales</taxon>
        <taxon>Micrococcaceae</taxon>
        <taxon>Arthrobacter</taxon>
    </lineage>
</organism>
<dbReference type="Gene3D" id="2.60.120.10">
    <property type="entry name" value="Jelly Rolls"/>
    <property type="match status" value="1"/>
</dbReference>
<dbReference type="Proteomes" id="UP001597307">
    <property type="component" value="Unassembled WGS sequence"/>
</dbReference>
<evidence type="ECO:0000313" key="4">
    <source>
        <dbReference type="Proteomes" id="UP001597307"/>
    </source>
</evidence>
<reference evidence="4" key="1">
    <citation type="journal article" date="2019" name="Int. J. Syst. Evol. Microbiol.">
        <title>The Global Catalogue of Microorganisms (GCM) 10K type strain sequencing project: providing services to taxonomists for standard genome sequencing and annotation.</title>
        <authorList>
            <consortium name="The Broad Institute Genomics Platform"/>
            <consortium name="The Broad Institute Genome Sequencing Center for Infectious Disease"/>
            <person name="Wu L."/>
            <person name="Ma J."/>
        </authorList>
    </citation>
    <scope>NUCLEOTIDE SEQUENCE [LARGE SCALE GENOMIC DNA]</scope>
    <source>
        <strain evidence="4">JCM 11496</strain>
    </source>
</reference>
<feature type="domain" description="HTH cro/C1-type" evidence="2">
    <location>
        <begin position="16"/>
        <end position="70"/>
    </location>
</feature>
<dbReference type="EMBL" id="JBHUGA010000032">
    <property type="protein sequence ID" value="MFD1846940.1"/>
    <property type="molecule type" value="Genomic_DNA"/>
</dbReference>
<evidence type="ECO:0000256" key="1">
    <source>
        <dbReference type="ARBA" id="ARBA00023125"/>
    </source>
</evidence>
<dbReference type="InterPro" id="IPR013096">
    <property type="entry name" value="Cupin_2"/>
</dbReference>
<gene>
    <name evidence="3" type="ORF">ACFSFX_10050</name>
</gene>
<keyword evidence="4" id="KW-1185">Reference proteome</keyword>
<keyword evidence="1" id="KW-0238">DNA-binding</keyword>
<accession>A0ABW4Q8F5</accession>
<dbReference type="Pfam" id="PF01381">
    <property type="entry name" value="HTH_3"/>
    <property type="match status" value="1"/>
</dbReference>
<dbReference type="Gene3D" id="1.10.260.40">
    <property type="entry name" value="lambda repressor-like DNA-binding domains"/>
    <property type="match status" value="1"/>
</dbReference>
<protein>
    <submittedName>
        <fullName evidence="3">Helix-turn-helix domain-containing protein</fullName>
    </submittedName>
</protein>
<dbReference type="InterPro" id="IPR014710">
    <property type="entry name" value="RmlC-like_jellyroll"/>
</dbReference>
<dbReference type="InterPro" id="IPR011051">
    <property type="entry name" value="RmlC_Cupin_sf"/>
</dbReference>
<dbReference type="SUPFAM" id="SSF47413">
    <property type="entry name" value="lambda repressor-like DNA-binding domains"/>
    <property type="match status" value="1"/>
</dbReference>
<sequence>MTSDTTALAAAIGHRIKDERHSRSLTLDQLADAAGVSRRMLINVEQGATNPSVGTLLRLSDALGIGLPSLVESPSPKPVTVTRNGEGAALWTSEAGGKGTLVAGSESPDVVELWDWTFVPGDRHESEPHSKGTKEFLQVRQGSITVQVGEQSIVLQTGDAVSFPGDVAHSYTNVSRKPATFTMAVFEPGVGPNHREAATNE</sequence>
<dbReference type="SUPFAM" id="SSF51182">
    <property type="entry name" value="RmlC-like cupins"/>
    <property type="match status" value="1"/>
</dbReference>
<dbReference type="InterPro" id="IPR050807">
    <property type="entry name" value="TransReg_Diox_bact_type"/>
</dbReference>
<proteinExistence type="predicted"/>
<evidence type="ECO:0000259" key="2">
    <source>
        <dbReference type="PROSITE" id="PS50943"/>
    </source>
</evidence>
<dbReference type="InterPro" id="IPR010982">
    <property type="entry name" value="Lambda_DNA-bd_dom_sf"/>
</dbReference>
<dbReference type="InterPro" id="IPR001387">
    <property type="entry name" value="Cro/C1-type_HTH"/>
</dbReference>
<dbReference type="PANTHER" id="PTHR46797:SF1">
    <property type="entry name" value="METHYLPHOSPHONATE SYNTHASE"/>
    <property type="match status" value="1"/>
</dbReference>
<dbReference type="Pfam" id="PF07883">
    <property type="entry name" value="Cupin_2"/>
    <property type="match status" value="1"/>
</dbReference>
<name>A0ABW4Q8F5_9MICC</name>
<comment type="caution">
    <text evidence="3">The sequence shown here is derived from an EMBL/GenBank/DDBJ whole genome shotgun (WGS) entry which is preliminary data.</text>
</comment>
<dbReference type="CDD" id="cd00093">
    <property type="entry name" value="HTH_XRE"/>
    <property type="match status" value="1"/>
</dbReference>
<dbReference type="SMART" id="SM00530">
    <property type="entry name" value="HTH_XRE"/>
    <property type="match status" value="1"/>
</dbReference>
<dbReference type="CDD" id="cd02209">
    <property type="entry name" value="cupin_XRE_C"/>
    <property type="match status" value="1"/>
</dbReference>
<dbReference type="PANTHER" id="PTHR46797">
    <property type="entry name" value="HTH-TYPE TRANSCRIPTIONAL REGULATOR"/>
    <property type="match status" value="1"/>
</dbReference>
<dbReference type="PROSITE" id="PS50943">
    <property type="entry name" value="HTH_CROC1"/>
    <property type="match status" value="1"/>
</dbReference>